<evidence type="ECO:0000313" key="3">
    <source>
        <dbReference type="Proteomes" id="UP000715441"/>
    </source>
</evidence>
<protein>
    <submittedName>
        <fullName evidence="2">Nuclear transport factor 2 family protein</fullName>
    </submittedName>
</protein>
<dbReference type="EMBL" id="JAAXLS010000003">
    <property type="protein sequence ID" value="NKQ52543.1"/>
    <property type="molecule type" value="Genomic_DNA"/>
</dbReference>
<evidence type="ECO:0000259" key="1">
    <source>
        <dbReference type="Pfam" id="PF12680"/>
    </source>
</evidence>
<sequence length="119" mass="12978">MTGSAVDIALAYHRAWTGHDFERAMTYVAEDIVCEAPAGRLEGAEAFRGFMGPFTRILTRSDLIASFGDDRIALLMYDTETLPVASAPAAECLTVQNGKITHLRIIFDRAPFDAARTAP</sequence>
<organism evidence="2 3">
    <name type="scientific">Amycolatopsis acididurans</name>
    <dbReference type="NCBI Taxonomy" id="2724524"/>
    <lineage>
        <taxon>Bacteria</taxon>
        <taxon>Bacillati</taxon>
        <taxon>Actinomycetota</taxon>
        <taxon>Actinomycetes</taxon>
        <taxon>Pseudonocardiales</taxon>
        <taxon>Pseudonocardiaceae</taxon>
        <taxon>Amycolatopsis</taxon>
    </lineage>
</organism>
<dbReference type="InterPro" id="IPR037401">
    <property type="entry name" value="SnoaL-like"/>
</dbReference>
<reference evidence="2 3" key="1">
    <citation type="submission" date="2020-04" db="EMBL/GenBank/DDBJ databases">
        <title>Novel species.</title>
        <authorList>
            <person name="Teo W.F.A."/>
            <person name="Lipun K."/>
            <person name="Srisuk N."/>
            <person name="Duangmal K."/>
        </authorList>
    </citation>
    <scope>NUCLEOTIDE SEQUENCE [LARGE SCALE GENOMIC DNA]</scope>
    <source>
        <strain evidence="2 3">K13G38</strain>
    </source>
</reference>
<dbReference type="Gene3D" id="3.10.450.50">
    <property type="match status" value="1"/>
</dbReference>
<evidence type="ECO:0000313" key="2">
    <source>
        <dbReference type="EMBL" id="NKQ52543.1"/>
    </source>
</evidence>
<keyword evidence="3" id="KW-1185">Reference proteome</keyword>
<comment type="caution">
    <text evidence="2">The sequence shown here is derived from an EMBL/GenBank/DDBJ whole genome shotgun (WGS) entry which is preliminary data.</text>
</comment>
<dbReference type="InterPro" id="IPR032710">
    <property type="entry name" value="NTF2-like_dom_sf"/>
</dbReference>
<dbReference type="SUPFAM" id="SSF54427">
    <property type="entry name" value="NTF2-like"/>
    <property type="match status" value="1"/>
</dbReference>
<name>A0ABX1IYF3_9PSEU</name>
<feature type="domain" description="SnoaL-like" evidence="1">
    <location>
        <begin position="11"/>
        <end position="102"/>
    </location>
</feature>
<proteinExistence type="predicted"/>
<dbReference type="RefSeq" id="WP_168512576.1">
    <property type="nucleotide sequence ID" value="NZ_JAAXLS010000003.1"/>
</dbReference>
<dbReference type="Proteomes" id="UP000715441">
    <property type="component" value="Unassembled WGS sequence"/>
</dbReference>
<accession>A0ABX1IYF3</accession>
<gene>
    <name evidence="2" type="ORF">HFP15_06585</name>
</gene>
<dbReference type="Pfam" id="PF12680">
    <property type="entry name" value="SnoaL_2"/>
    <property type="match status" value="1"/>
</dbReference>